<dbReference type="OrthoDB" id="3885310at2759"/>
<dbReference type="AlphaFoldDB" id="A0A6G1IMY3"/>
<evidence type="ECO:0000256" key="1">
    <source>
        <dbReference type="ARBA" id="ARBA00022737"/>
    </source>
</evidence>
<protein>
    <recommendedName>
        <fullName evidence="3">Nephrocystin 3-like N-terminal domain-containing protein</fullName>
    </recommendedName>
</protein>
<name>A0A6G1IMY3_9PLEO</name>
<dbReference type="EMBL" id="MU005604">
    <property type="protein sequence ID" value="KAF2679353.1"/>
    <property type="molecule type" value="Genomic_DNA"/>
</dbReference>
<dbReference type="Gene3D" id="3.40.50.300">
    <property type="entry name" value="P-loop containing nucleotide triphosphate hydrolases"/>
    <property type="match status" value="1"/>
</dbReference>
<evidence type="ECO:0000256" key="2">
    <source>
        <dbReference type="SAM" id="MobiDB-lite"/>
    </source>
</evidence>
<sequence length="584" mass="65848">MASSFAERGWTHPALALTHGLSSDIFPKLFERFFADEIYERWCQEGIEWQLHCVGGPGTGKTTIAALAASHLKTYFWPHGFPVISVFVREEVLTHEVEFLEDFLVAMYQDLGKWEVCKSDGTENDYTEYLQAYSEKPQGVRSRLGLIRRILHRRLQKLKNESRVFLIVDGIDRCSTSLRLLLDEELLSLPKSGVRVMITSRNATYETWIARCEHQDHGDPEEGLEEDIEEDPGEDPGEDLEEDSEEDSSVREGGAGEEGSSIYYIAREPLDVFLTCKECKSVLCFPCFKAGRVCGNRECQGNTQLYEDYDHVDVQLCTSPDVVKEFIAWDLEREHGDLGLGSSARKPPLSALGLSFRNDHLGRAQATVDEIHDRANGHIGLAKARLDLVHAAQSVEEARQYRYQLPSNIVSMYEAAIKAVEAQSPHQRDLGLKVIAAAGRQPNGVSVRRIQELLPTSLAAKLRSGEDILEAAKGFLAATTRSDNPHLAFFHKAFYKFVTQRYNESLQNAISELARDNLPKTDNSYREAPMMGKPEVRFEPGTITKEPAQITPDRLKRTVTLMEKVDEGPSRAYILRQGTRAWRI</sequence>
<organism evidence="4 5">
    <name type="scientific">Lentithecium fluviatile CBS 122367</name>
    <dbReference type="NCBI Taxonomy" id="1168545"/>
    <lineage>
        <taxon>Eukaryota</taxon>
        <taxon>Fungi</taxon>
        <taxon>Dikarya</taxon>
        <taxon>Ascomycota</taxon>
        <taxon>Pezizomycotina</taxon>
        <taxon>Dothideomycetes</taxon>
        <taxon>Pleosporomycetidae</taxon>
        <taxon>Pleosporales</taxon>
        <taxon>Massarineae</taxon>
        <taxon>Lentitheciaceae</taxon>
        <taxon>Lentithecium</taxon>
    </lineage>
</organism>
<keyword evidence="1" id="KW-0677">Repeat</keyword>
<dbReference type="Pfam" id="PF24883">
    <property type="entry name" value="NPHP3_N"/>
    <property type="match status" value="1"/>
</dbReference>
<evidence type="ECO:0000313" key="5">
    <source>
        <dbReference type="Proteomes" id="UP000799291"/>
    </source>
</evidence>
<dbReference type="InterPro" id="IPR027417">
    <property type="entry name" value="P-loop_NTPase"/>
</dbReference>
<keyword evidence="5" id="KW-1185">Reference proteome</keyword>
<gene>
    <name evidence="4" type="ORF">K458DRAFT_394047</name>
</gene>
<dbReference type="PANTHER" id="PTHR10039">
    <property type="entry name" value="AMELOGENIN"/>
    <property type="match status" value="1"/>
</dbReference>
<accession>A0A6G1IMY3</accession>
<feature type="region of interest" description="Disordered" evidence="2">
    <location>
        <begin position="216"/>
        <end position="256"/>
    </location>
</feature>
<evidence type="ECO:0000313" key="4">
    <source>
        <dbReference type="EMBL" id="KAF2679353.1"/>
    </source>
</evidence>
<feature type="compositionally biased region" description="Acidic residues" evidence="2">
    <location>
        <begin position="221"/>
        <end position="247"/>
    </location>
</feature>
<dbReference type="InterPro" id="IPR056884">
    <property type="entry name" value="NPHP3-like_N"/>
</dbReference>
<reference evidence="4" key="1">
    <citation type="journal article" date="2020" name="Stud. Mycol.">
        <title>101 Dothideomycetes genomes: a test case for predicting lifestyles and emergence of pathogens.</title>
        <authorList>
            <person name="Haridas S."/>
            <person name="Albert R."/>
            <person name="Binder M."/>
            <person name="Bloem J."/>
            <person name="Labutti K."/>
            <person name="Salamov A."/>
            <person name="Andreopoulos B."/>
            <person name="Baker S."/>
            <person name="Barry K."/>
            <person name="Bills G."/>
            <person name="Bluhm B."/>
            <person name="Cannon C."/>
            <person name="Castanera R."/>
            <person name="Culley D."/>
            <person name="Daum C."/>
            <person name="Ezra D."/>
            <person name="Gonzalez J."/>
            <person name="Henrissat B."/>
            <person name="Kuo A."/>
            <person name="Liang C."/>
            <person name="Lipzen A."/>
            <person name="Lutzoni F."/>
            <person name="Magnuson J."/>
            <person name="Mondo S."/>
            <person name="Nolan M."/>
            <person name="Ohm R."/>
            <person name="Pangilinan J."/>
            <person name="Park H.-J."/>
            <person name="Ramirez L."/>
            <person name="Alfaro M."/>
            <person name="Sun H."/>
            <person name="Tritt A."/>
            <person name="Yoshinaga Y."/>
            <person name="Zwiers L.-H."/>
            <person name="Turgeon B."/>
            <person name="Goodwin S."/>
            <person name="Spatafora J."/>
            <person name="Crous P."/>
            <person name="Grigoriev I."/>
        </authorList>
    </citation>
    <scope>NUCLEOTIDE SEQUENCE</scope>
    <source>
        <strain evidence="4">CBS 122367</strain>
    </source>
</reference>
<feature type="domain" description="Nephrocystin 3-like N-terminal" evidence="3">
    <location>
        <begin position="31"/>
        <end position="201"/>
    </location>
</feature>
<proteinExistence type="predicted"/>
<dbReference type="Proteomes" id="UP000799291">
    <property type="component" value="Unassembled WGS sequence"/>
</dbReference>
<evidence type="ECO:0000259" key="3">
    <source>
        <dbReference type="Pfam" id="PF24883"/>
    </source>
</evidence>
<dbReference type="SUPFAM" id="SSF52540">
    <property type="entry name" value="P-loop containing nucleoside triphosphate hydrolases"/>
    <property type="match status" value="1"/>
</dbReference>